<dbReference type="EMBL" id="CAJPDT010000009">
    <property type="protein sequence ID" value="CAF9911797.1"/>
    <property type="molecule type" value="Genomic_DNA"/>
</dbReference>
<keyword evidence="4 5" id="KW-0472">Membrane</keyword>
<evidence type="ECO:0000256" key="4">
    <source>
        <dbReference type="ARBA" id="ARBA00023136"/>
    </source>
</evidence>
<dbReference type="InterPro" id="IPR002523">
    <property type="entry name" value="MgTranspt_CorA/ZnTranspt_ZntB"/>
</dbReference>
<gene>
    <name evidence="6" type="ORF">IMSHALPRED_010578</name>
</gene>
<organism evidence="6 7">
    <name type="scientific">Imshaugia aleurites</name>
    <dbReference type="NCBI Taxonomy" id="172621"/>
    <lineage>
        <taxon>Eukaryota</taxon>
        <taxon>Fungi</taxon>
        <taxon>Dikarya</taxon>
        <taxon>Ascomycota</taxon>
        <taxon>Pezizomycotina</taxon>
        <taxon>Lecanoromycetes</taxon>
        <taxon>OSLEUM clade</taxon>
        <taxon>Lecanoromycetidae</taxon>
        <taxon>Lecanorales</taxon>
        <taxon>Lecanorineae</taxon>
        <taxon>Parmeliaceae</taxon>
        <taxon>Imshaugia</taxon>
    </lineage>
</organism>
<dbReference type="InterPro" id="IPR045863">
    <property type="entry name" value="CorA_TM1_TM2"/>
</dbReference>
<sequence length="277" mass="30580">MVVCLPTATSAGTLITNFIGPLRLAQEISSIYVSRVLDGHALGPQALGCAWILASAILRTTAEQLDFAFDIFDPIDSSPQLSNVPKLDDLPFILEKSNRLARIDRYLAGLEEFHSFILSVQRLLAPEPVSNPSDDDPVFRSARTTKSAQFEASRARDKIQQEQRLCRTYMRQYDALVQLVISYSTTQITERLDHGREVAEQFGKIGMFLAGLAGIVSPISLLTGFYGMNVKEFTQGATGTLFEFWEIGIPVLLVTGICVAFIGLWMMTGSGRKPKKV</sequence>
<dbReference type="GO" id="GO:0016020">
    <property type="term" value="C:membrane"/>
    <property type="evidence" value="ECO:0007669"/>
    <property type="project" value="UniProtKB-SubCell"/>
</dbReference>
<protein>
    <submittedName>
        <fullName evidence="6">Uncharacterized protein</fullName>
    </submittedName>
</protein>
<dbReference type="SUPFAM" id="SSF144083">
    <property type="entry name" value="Magnesium transport protein CorA, transmembrane region"/>
    <property type="match status" value="1"/>
</dbReference>
<evidence type="ECO:0000256" key="3">
    <source>
        <dbReference type="ARBA" id="ARBA00022989"/>
    </source>
</evidence>
<evidence type="ECO:0000256" key="5">
    <source>
        <dbReference type="SAM" id="Phobius"/>
    </source>
</evidence>
<dbReference type="AlphaFoldDB" id="A0A8H3I1U0"/>
<keyword evidence="7" id="KW-1185">Reference proteome</keyword>
<evidence type="ECO:0000256" key="2">
    <source>
        <dbReference type="ARBA" id="ARBA00022692"/>
    </source>
</evidence>
<keyword evidence="2 5" id="KW-0812">Transmembrane</keyword>
<comment type="caution">
    <text evidence="6">The sequence shown here is derived from an EMBL/GenBank/DDBJ whole genome shotgun (WGS) entry which is preliminary data.</text>
</comment>
<name>A0A8H3I1U0_9LECA</name>
<dbReference type="OrthoDB" id="5404969at2759"/>
<dbReference type="GO" id="GO:0046873">
    <property type="term" value="F:metal ion transmembrane transporter activity"/>
    <property type="evidence" value="ECO:0007669"/>
    <property type="project" value="InterPro"/>
</dbReference>
<evidence type="ECO:0000313" key="6">
    <source>
        <dbReference type="EMBL" id="CAF9911797.1"/>
    </source>
</evidence>
<dbReference type="Gene3D" id="1.20.58.340">
    <property type="entry name" value="Magnesium transport protein CorA, transmembrane region"/>
    <property type="match status" value="1"/>
</dbReference>
<comment type="subcellular location">
    <subcellularLocation>
        <location evidence="1">Membrane</location>
        <topology evidence="1">Multi-pass membrane protein</topology>
    </subcellularLocation>
</comment>
<evidence type="ECO:0000256" key="1">
    <source>
        <dbReference type="ARBA" id="ARBA00004141"/>
    </source>
</evidence>
<feature type="transmembrane region" description="Helical" evidence="5">
    <location>
        <begin position="205"/>
        <end position="227"/>
    </location>
</feature>
<keyword evidence="3 5" id="KW-1133">Transmembrane helix</keyword>
<feature type="transmembrane region" description="Helical" evidence="5">
    <location>
        <begin position="247"/>
        <end position="267"/>
    </location>
</feature>
<reference evidence="6" key="1">
    <citation type="submission" date="2021-03" db="EMBL/GenBank/DDBJ databases">
        <authorList>
            <person name="Tagirdzhanova G."/>
        </authorList>
    </citation>
    <scope>NUCLEOTIDE SEQUENCE</scope>
</reference>
<evidence type="ECO:0000313" key="7">
    <source>
        <dbReference type="Proteomes" id="UP000664534"/>
    </source>
</evidence>
<dbReference type="Pfam" id="PF01544">
    <property type="entry name" value="CorA"/>
    <property type="match status" value="1"/>
</dbReference>
<proteinExistence type="predicted"/>
<accession>A0A8H3I1U0</accession>
<dbReference type="Proteomes" id="UP000664534">
    <property type="component" value="Unassembled WGS sequence"/>
</dbReference>